<keyword evidence="1" id="KW-0812">Transmembrane</keyword>
<evidence type="ECO:0000256" key="1">
    <source>
        <dbReference type="SAM" id="Phobius"/>
    </source>
</evidence>
<dbReference type="GeneID" id="14498286"/>
<gene>
    <name evidence="2" type="primary">TBLA0J01050</name>
    <name evidence="2" type="ORF">TBLA_0J01050</name>
</gene>
<reference evidence="2 3" key="1">
    <citation type="journal article" date="2011" name="Proc. Natl. Acad. Sci. U.S.A.">
        <title>Evolutionary erosion of yeast sex chromosomes by mating-type switching accidents.</title>
        <authorList>
            <person name="Gordon J.L."/>
            <person name="Armisen D."/>
            <person name="Proux-Wera E."/>
            <person name="Oheigeartaigh S.S."/>
            <person name="Byrne K.P."/>
            <person name="Wolfe K.H."/>
        </authorList>
    </citation>
    <scope>NUCLEOTIDE SEQUENCE [LARGE SCALE GENOMIC DNA]</scope>
    <source>
        <strain evidence="3">ATCC 34711 / CBS 6284 / DSM 70876 / NBRC 10599 / NRRL Y-10934 / UCD 77-7</strain>
    </source>
</reference>
<feature type="transmembrane region" description="Helical" evidence="1">
    <location>
        <begin position="28"/>
        <end position="47"/>
    </location>
</feature>
<dbReference type="EMBL" id="HE806325">
    <property type="protein sequence ID" value="CCH63103.1"/>
    <property type="molecule type" value="Genomic_DNA"/>
</dbReference>
<feature type="transmembrane region" description="Helical" evidence="1">
    <location>
        <begin position="105"/>
        <end position="128"/>
    </location>
</feature>
<dbReference type="KEGG" id="tbl:TBLA_0J01050"/>
<accession>I2H9Q1</accession>
<keyword evidence="1" id="KW-1133">Transmembrane helix</keyword>
<evidence type="ECO:0000313" key="3">
    <source>
        <dbReference type="Proteomes" id="UP000002866"/>
    </source>
</evidence>
<proteinExistence type="predicted"/>
<evidence type="ECO:0000313" key="2">
    <source>
        <dbReference type="EMBL" id="CCH63103.1"/>
    </source>
</evidence>
<keyword evidence="3" id="KW-1185">Reference proteome</keyword>
<dbReference type="InParanoid" id="I2H9Q1"/>
<dbReference type="AlphaFoldDB" id="I2H9Q1"/>
<dbReference type="Proteomes" id="UP000002866">
    <property type="component" value="Chromosome 10"/>
</dbReference>
<organism evidence="2 3">
    <name type="scientific">Henningerozyma blattae (strain ATCC 34711 / CBS 6284 / DSM 70876 / NBRC 10599 / NRRL Y-10934 / UCD 77-7)</name>
    <name type="common">Yeast</name>
    <name type="synonym">Tetrapisispora blattae</name>
    <dbReference type="NCBI Taxonomy" id="1071380"/>
    <lineage>
        <taxon>Eukaryota</taxon>
        <taxon>Fungi</taxon>
        <taxon>Dikarya</taxon>
        <taxon>Ascomycota</taxon>
        <taxon>Saccharomycotina</taxon>
        <taxon>Saccharomycetes</taxon>
        <taxon>Saccharomycetales</taxon>
        <taxon>Saccharomycetaceae</taxon>
        <taxon>Henningerozyma</taxon>
    </lineage>
</organism>
<sequence>MKEESIHIRCECSSCNISKNYIGILKSFVQFGIVLPPLWLAAIYLYIHCQWLHSHEEYIEPWDKEDLPTDLELNKHGVSQEEYFAQCAHDVVNSHDNTRKIWRQWILHCFLGISIYVLLAIMIWLITVKSTPLKKLKKKACISL</sequence>
<keyword evidence="1" id="KW-0472">Membrane</keyword>
<name>I2H9Q1_HENB6</name>
<protein>
    <submittedName>
        <fullName evidence="2">Uncharacterized protein</fullName>
    </submittedName>
</protein>
<dbReference type="HOGENOM" id="CLU_1797755_0_0_1"/>
<dbReference type="RefSeq" id="XP_004182622.1">
    <property type="nucleotide sequence ID" value="XM_004182574.1"/>
</dbReference>